<organism evidence="3 4">
    <name type="scientific">Candidatus Cardinium hertigii</name>
    <dbReference type="NCBI Taxonomy" id="247481"/>
    <lineage>
        <taxon>Bacteria</taxon>
        <taxon>Pseudomonadati</taxon>
        <taxon>Bacteroidota</taxon>
        <taxon>Cytophagia</taxon>
        <taxon>Cytophagales</taxon>
        <taxon>Amoebophilaceae</taxon>
        <taxon>Candidatus Cardinium</taxon>
    </lineage>
</organism>
<dbReference type="InterPro" id="IPR025632">
    <property type="entry name" value="DUF4290"/>
</dbReference>
<sequence length="201" mass="23678">MYDYNTARSPLILKEYGRNIQKIMEQLENIDDKNVRTQKAHIMVKLMEIVNPNAELLQKRWDDLFILSNYQLDIDSPIPKPVKSINSQQHYMHRLPMEQIKYKYYGRHMELLIKKISTLSSPKEQEQMLIAAGKLMRRFSSIWNNDYISNERIMEDIKRMLPNDTVLDLEVIRTLPDDGANNGQRSKARYPSKSICTTSTK</sequence>
<accession>A0A3N2QDH0</accession>
<evidence type="ECO:0000256" key="1">
    <source>
        <dbReference type="SAM" id="Coils"/>
    </source>
</evidence>
<dbReference type="AlphaFoldDB" id="A0A3N2QDH0"/>
<protein>
    <submittedName>
        <fullName evidence="3">DUF4290 domain-containing protein</fullName>
    </submittedName>
</protein>
<keyword evidence="4" id="KW-1185">Reference proteome</keyword>
<evidence type="ECO:0000256" key="2">
    <source>
        <dbReference type="SAM" id="MobiDB-lite"/>
    </source>
</evidence>
<dbReference type="RefSeq" id="WP_123662132.1">
    <property type="nucleotide sequence ID" value="NZ_RARA01000008.1"/>
</dbReference>
<reference evidence="3 4" key="1">
    <citation type="submission" date="2018-09" db="EMBL/GenBank/DDBJ databases">
        <title>Comparative Genomics of Wolbachia-Cardinium Dual Endosymbiosis in a Plant-Parasitic Nematode.</title>
        <authorList>
            <person name="Brown A.M.V."/>
            <person name="Wasala S.K."/>
            <person name="Howe D.K."/>
            <person name="Peetz A.B."/>
            <person name="Zasada I.A."/>
            <person name="Denver D.R."/>
        </authorList>
    </citation>
    <scope>NUCLEOTIDE SEQUENCE [LARGE SCALE GENOMIC DNA]</scope>
    <source>
        <strain evidence="3 4">Pp_1</strain>
    </source>
</reference>
<evidence type="ECO:0000313" key="3">
    <source>
        <dbReference type="EMBL" id="ROT47830.1"/>
    </source>
</evidence>
<dbReference type="EMBL" id="RARA01000008">
    <property type="protein sequence ID" value="ROT47830.1"/>
    <property type="molecule type" value="Genomic_DNA"/>
</dbReference>
<comment type="caution">
    <text evidence="3">The sequence shown here is derived from an EMBL/GenBank/DDBJ whole genome shotgun (WGS) entry which is preliminary data.</text>
</comment>
<feature type="coiled-coil region" evidence="1">
    <location>
        <begin position="13"/>
        <end position="40"/>
    </location>
</feature>
<dbReference type="OrthoDB" id="1466969at2"/>
<evidence type="ECO:0000313" key="4">
    <source>
        <dbReference type="Proteomes" id="UP000270927"/>
    </source>
</evidence>
<proteinExistence type="predicted"/>
<dbReference type="Pfam" id="PF14123">
    <property type="entry name" value="DUF4290"/>
    <property type="match status" value="1"/>
</dbReference>
<keyword evidence="1" id="KW-0175">Coiled coil</keyword>
<name>A0A3N2QDH0_9BACT</name>
<feature type="region of interest" description="Disordered" evidence="2">
    <location>
        <begin position="177"/>
        <end position="201"/>
    </location>
</feature>
<dbReference type="Proteomes" id="UP000270927">
    <property type="component" value="Unassembled WGS sequence"/>
</dbReference>
<gene>
    <name evidence="3" type="ORF">EDM02_00195</name>
</gene>